<feature type="compositionally biased region" description="Low complexity" evidence="1">
    <location>
        <begin position="144"/>
        <end position="153"/>
    </location>
</feature>
<feature type="compositionally biased region" description="Basic residues" evidence="1">
    <location>
        <begin position="250"/>
        <end position="270"/>
    </location>
</feature>
<reference evidence="2" key="1">
    <citation type="submission" date="2021-03" db="EMBL/GenBank/DDBJ databases">
        <title>Revisited historic fungal species revealed as producer of novel bioactive compounds through whole genome sequencing and comparative genomics.</title>
        <authorList>
            <person name="Vignolle G.A."/>
            <person name="Hochenegger N."/>
            <person name="Mach R.L."/>
            <person name="Mach-Aigner A.R."/>
            <person name="Javad Rahimi M."/>
            <person name="Salim K.A."/>
            <person name="Chan C.M."/>
            <person name="Lim L.B.L."/>
            <person name="Cai F."/>
            <person name="Druzhinina I.S."/>
            <person name="U'Ren J.M."/>
            <person name="Derntl C."/>
        </authorList>
    </citation>
    <scope>NUCLEOTIDE SEQUENCE</scope>
    <source>
        <strain evidence="2">TUCIM 5799</strain>
    </source>
</reference>
<protein>
    <submittedName>
        <fullName evidence="2">Uncharacterized protein</fullName>
    </submittedName>
</protein>
<comment type="caution">
    <text evidence="2">The sequence shown here is derived from an EMBL/GenBank/DDBJ whole genome shotgun (WGS) entry which is preliminary data.</text>
</comment>
<feature type="compositionally biased region" description="Low complexity" evidence="1">
    <location>
        <begin position="35"/>
        <end position="75"/>
    </location>
</feature>
<accession>A0A9P9WLM0</accession>
<feature type="compositionally biased region" description="Basic and acidic residues" evidence="1">
    <location>
        <begin position="187"/>
        <end position="197"/>
    </location>
</feature>
<organism evidence="2 3">
    <name type="scientific">Neoarthrinium moseri</name>
    <dbReference type="NCBI Taxonomy" id="1658444"/>
    <lineage>
        <taxon>Eukaryota</taxon>
        <taxon>Fungi</taxon>
        <taxon>Dikarya</taxon>
        <taxon>Ascomycota</taxon>
        <taxon>Pezizomycotina</taxon>
        <taxon>Sordariomycetes</taxon>
        <taxon>Xylariomycetidae</taxon>
        <taxon>Amphisphaeriales</taxon>
        <taxon>Apiosporaceae</taxon>
        <taxon>Neoarthrinium</taxon>
    </lineage>
</organism>
<dbReference type="EMBL" id="JAFIMR010000015">
    <property type="protein sequence ID" value="KAI1869460.1"/>
    <property type="molecule type" value="Genomic_DNA"/>
</dbReference>
<feature type="compositionally biased region" description="Basic and acidic residues" evidence="1">
    <location>
        <begin position="102"/>
        <end position="120"/>
    </location>
</feature>
<evidence type="ECO:0000256" key="1">
    <source>
        <dbReference type="SAM" id="MobiDB-lite"/>
    </source>
</evidence>
<proteinExistence type="predicted"/>
<name>A0A9P9WLM0_9PEZI</name>
<feature type="compositionally biased region" description="Basic and acidic residues" evidence="1">
    <location>
        <begin position="240"/>
        <end position="249"/>
    </location>
</feature>
<evidence type="ECO:0000313" key="3">
    <source>
        <dbReference type="Proteomes" id="UP000829685"/>
    </source>
</evidence>
<evidence type="ECO:0000313" key="2">
    <source>
        <dbReference type="EMBL" id="KAI1869460.1"/>
    </source>
</evidence>
<dbReference type="Proteomes" id="UP000829685">
    <property type="component" value="Unassembled WGS sequence"/>
</dbReference>
<sequence>MPPAGSAAPGGPGANPAPRFKTDMNSIAMLMAKRSQPSFLSPKPSSPSSSSSSKPPSHGQQQAAAAPPRTKTPAQLAAQAEDLEVDRLAQYDDNMGLGMFKPENRREREDTRQKERDERRLRGRLGLLKGKGKGASGGKPSEWDAVSGVAAARARAESEDEDEGRSGVGRAKKRKRVAVEPEPEPELAERDGDEGGRQKARGAVDSSVDEAGDKDVQMVQAESKGVEVPEDPQVQDGDPESSRAEEVLTAKRKRKNKTKKKNNKKKKVKSQAKEPDSE</sequence>
<dbReference type="AlphaFoldDB" id="A0A9P9WLM0"/>
<gene>
    <name evidence="2" type="ORF">JX265_006550</name>
</gene>
<feature type="region of interest" description="Disordered" evidence="1">
    <location>
        <begin position="1"/>
        <end position="278"/>
    </location>
</feature>
<keyword evidence="3" id="KW-1185">Reference proteome</keyword>